<dbReference type="InterPro" id="IPR050882">
    <property type="entry name" value="Prepilin_peptidase/N-MTase"/>
</dbReference>
<dbReference type="PANTHER" id="PTHR30487">
    <property type="entry name" value="TYPE 4 PREPILIN-LIKE PROTEINS LEADER PEPTIDE-PROCESSING ENZYME"/>
    <property type="match status" value="1"/>
</dbReference>
<organism evidence="4 5">
    <name type="scientific">Breznakiella homolactica</name>
    <dbReference type="NCBI Taxonomy" id="2798577"/>
    <lineage>
        <taxon>Bacteria</taxon>
        <taxon>Pseudomonadati</taxon>
        <taxon>Spirochaetota</taxon>
        <taxon>Spirochaetia</taxon>
        <taxon>Spirochaetales</taxon>
        <taxon>Breznakiellaceae</taxon>
        <taxon>Breznakiella</taxon>
    </lineage>
</organism>
<reference evidence="4" key="1">
    <citation type="submission" date="2021-01" db="EMBL/GenBank/DDBJ databases">
        <title>Description of Breznakiella homolactica.</title>
        <authorList>
            <person name="Song Y."/>
            <person name="Brune A."/>
        </authorList>
    </citation>
    <scope>NUCLEOTIDE SEQUENCE</scope>
    <source>
        <strain evidence="4">RmG30</strain>
    </source>
</reference>
<dbReference type="AlphaFoldDB" id="A0A7T7XQQ4"/>
<accession>A0A7T7XQQ4</accession>
<feature type="transmembrane region" description="Helical" evidence="2">
    <location>
        <begin position="92"/>
        <end position="109"/>
    </location>
</feature>
<keyword evidence="5" id="KW-1185">Reference proteome</keyword>
<dbReference type="InterPro" id="IPR000045">
    <property type="entry name" value="Prepilin_IV_endopep_pep"/>
</dbReference>
<protein>
    <submittedName>
        <fullName evidence="4">Prepilin peptidase</fullName>
    </submittedName>
</protein>
<feature type="transmembrane region" description="Helical" evidence="2">
    <location>
        <begin position="44"/>
        <end position="67"/>
    </location>
</feature>
<keyword evidence="2" id="KW-1133">Transmembrane helix</keyword>
<dbReference type="Pfam" id="PF01478">
    <property type="entry name" value="Peptidase_A24"/>
    <property type="match status" value="1"/>
</dbReference>
<feature type="transmembrane region" description="Helical" evidence="2">
    <location>
        <begin position="6"/>
        <end position="37"/>
    </location>
</feature>
<dbReference type="GO" id="GO:0006465">
    <property type="term" value="P:signal peptide processing"/>
    <property type="evidence" value="ECO:0007669"/>
    <property type="project" value="TreeGrafter"/>
</dbReference>
<dbReference type="Proteomes" id="UP000595917">
    <property type="component" value="Chromosome"/>
</dbReference>
<keyword evidence="2" id="KW-0812">Transmembrane</keyword>
<name>A0A7T7XQQ4_9SPIR</name>
<feature type="transmembrane region" description="Helical" evidence="2">
    <location>
        <begin position="121"/>
        <end position="139"/>
    </location>
</feature>
<dbReference type="Gene3D" id="1.20.120.1220">
    <property type="match status" value="1"/>
</dbReference>
<dbReference type="GO" id="GO:0005886">
    <property type="term" value="C:plasma membrane"/>
    <property type="evidence" value="ECO:0007669"/>
    <property type="project" value="TreeGrafter"/>
</dbReference>
<sequence>MRTVMVVFWVFIISLIDIKTLRIPDMILLCFFLSLLFLDRSRDVSFFCGRLASVAVCFGVFYSLYYFTGGMGYGDVKYAAVLGYALGLDKSLWAFTVASLGGIAVYLAGIKFSRWNASVKIPFAPFLGIGSLAALQINFNLLDSL</sequence>
<keyword evidence="2" id="KW-0472">Membrane</keyword>
<comment type="similarity">
    <text evidence="1">Belongs to the peptidase A24 family.</text>
</comment>
<evidence type="ECO:0000313" key="4">
    <source>
        <dbReference type="EMBL" id="QQO10739.1"/>
    </source>
</evidence>
<evidence type="ECO:0000313" key="5">
    <source>
        <dbReference type="Proteomes" id="UP000595917"/>
    </source>
</evidence>
<dbReference type="PANTHER" id="PTHR30487:SF0">
    <property type="entry name" value="PREPILIN LEADER PEPTIDASE_N-METHYLTRANSFERASE-RELATED"/>
    <property type="match status" value="1"/>
</dbReference>
<dbReference type="EMBL" id="CP067089">
    <property type="protein sequence ID" value="QQO10739.1"/>
    <property type="molecule type" value="Genomic_DNA"/>
</dbReference>
<evidence type="ECO:0000256" key="2">
    <source>
        <dbReference type="SAM" id="Phobius"/>
    </source>
</evidence>
<dbReference type="KEGG" id="bhc:JFL75_07440"/>
<evidence type="ECO:0000259" key="3">
    <source>
        <dbReference type="Pfam" id="PF01478"/>
    </source>
</evidence>
<evidence type="ECO:0000256" key="1">
    <source>
        <dbReference type="ARBA" id="ARBA00005801"/>
    </source>
</evidence>
<feature type="domain" description="Prepilin type IV endopeptidase peptidase" evidence="3">
    <location>
        <begin position="6"/>
        <end position="105"/>
    </location>
</feature>
<gene>
    <name evidence="4" type="ORF">JFL75_07440</name>
</gene>
<dbReference type="GO" id="GO:0004190">
    <property type="term" value="F:aspartic-type endopeptidase activity"/>
    <property type="evidence" value="ECO:0007669"/>
    <property type="project" value="InterPro"/>
</dbReference>
<proteinExistence type="inferred from homology"/>